<evidence type="ECO:0000313" key="1">
    <source>
        <dbReference type="EMBL" id="KAK3608777.1"/>
    </source>
</evidence>
<comment type="caution">
    <text evidence="1">The sequence shown here is derived from an EMBL/GenBank/DDBJ whole genome shotgun (WGS) entry which is preliminary data.</text>
</comment>
<sequence>MAVIPGQSLDGDPLNWLYALPTDEETRAGNPVTVSLIRQLVINTELVKRTAEGAGSMTFIAEYYIAGTYQLDLTGYKILRIQCRPAGGGGSGYYGGSSTYWGNGGGAGGVTSVGTLISFPGYSGGGVVLNGVSNGSTVLHPFVSAQKLVTLSPFTVRTAATGLNSGRQYSGGYGTEVSLFSQSYLIELDCTGSTTVNLTVGAGGEGDAPFETAGVKYDAAGNILTGAGEVWTECPSDVKAGWAYDRDGGTFAAPPSEAPPSLEDKLRALSAAVQKVLDDKAEKFGFTDIRSAAGYAANYALGSRSEIDTAGAKLTKWRGAVWQFLDDEKKARTPQQLNDITLEKILTEMPQFSGITL</sequence>
<reference evidence="1" key="2">
    <citation type="journal article" date="2021" name="Genome Biol. Evol.">
        <title>Developing a high-quality reference genome for a parasitic bivalve with doubly uniparental inheritance (Bivalvia: Unionida).</title>
        <authorList>
            <person name="Smith C.H."/>
        </authorList>
    </citation>
    <scope>NUCLEOTIDE SEQUENCE</scope>
    <source>
        <strain evidence="1">CHS0354</strain>
        <tissue evidence="1">Mantle</tissue>
    </source>
</reference>
<dbReference type="Proteomes" id="UP001195483">
    <property type="component" value="Unassembled WGS sequence"/>
</dbReference>
<keyword evidence="2" id="KW-1185">Reference proteome</keyword>
<evidence type="ECO:0000313" key="2">
    <source>
        <dbReference type="Proteomes" id="UP001195483"/>
    </source>
</evidence>
<name>A0AAE0WCR5_9BIVA</name>
<accession>A0AAE0WCR5</accession>
<gene>
    <name evidence="1" type="ORF">CHS0354_006818</name>
</gene>
<protein>
    <submittedName>
        <fullName evidence="1">Uncharacterized protein</fullName>
    </submittedName>
</protein>
<reference evidence="1" key="1">
    <citation type="journal article" date="2021" name="Genome Biol. Evol.">
        <title>A High-Quality Reference Genome for a Parasitic Bivalve with Doubly Uniparental Inheritance (Bivalvia: Unionida).</title>
        <authorList>
            <person name="Smith C.H."/>
        </authorList>
    </citation>
    <scope>NUCLEOTIDE SEQUENCE</scope>
    <source>
        <strain evidence="1">CHS0354</strain>
    </source>
</reference>
<organism evidence="1 2">
    <name type="scientific">Potamilus streckersoni</name>
    <dbReference type="NCBI Taxonomy" id="2493646"/>
    <lineage>
        <taxon>Eukaryota</taxon>
        <taxon>Metazoa</taxon>
        <taxon>Spiralia</taxon>
        <taxon>Lophotrochozoa</taxon>
        <taxon>Mollusca</taxon>
        <taxon>Bivalvia</taxon>
        <taxon>Autobranchia</taxon>
        <taxon>Heteroconchia</taxon>
        <taxon>Palaeoheterodonta</taxon>
        <taxon>Unionida</taxon>
        <taxon>Unionoidea</taxon>
        <taxon>Unionidae</taxon>
        <taxon>Ambleminae</taxon>
        <taxon>Lampsilini</taxon>
        <taxon>Potamilus</taxon>
    </lineage>
</organism>
<dbReference type="EMBL" id="JAEAOA010000469">
    <property type="protein sequence ID" value="KAK3608777.1"/>
    <property type="molecule type" value="Genomic_DNA"/>
</dbReference>
<dbReference type="AlphaFoldDB" id="A0AAE0WCR5"/>
<proteinExistence type="predicted"/>
<reference evidence="1" key="3">
    <citation type="submission" date="2023-05" db="EMBL/GenBank/DDBJ databases">
        <authorList>
            <person name="Smith C.H."/>
        </authorList>
    </citation>
    <scope>NUCLEOTIDE SEQUENCE</scope>
    <source>
        <strain evidence="1">CHS0354</strain>
        <tissue evidence="1">Mantle</tissue>
    </source>
</reference>